<evidence type="ECO:0000256" key="1">
    <source>
        <dbReference type="ARBA" id="ARBA00022737"/>
    </source>
</evidence>
<sequence>MTLSKKFPLISSSNKLNQHILNEDWYAVKSRCEQRPREAAMWTKRVGFFDGEHESRVLPIHQACALRAPKDVIHALLIAYPKGVQALETEYKRLPLHIACQNGCKADVIELLLSYDPLCAQMEDILGRVPIHYICCNGADPDVIDHLLSPDPATATIADQAGWLPLHVACQMGVSTESMQKLLGANPSAVTAKTAKGSTPLSLISRIDCKNKGELVSLLENPPMEQSHNNRHVSFVVSRAA</sequence>
<dbReference type="GO" id="GO:0051017">
    <property type="term" value="P:actin filament bundle assembly"/>
    <property type="evidence" value="ECO:0007669"/>
    <property type="project" value="TreeGrafter"/>
</dbReference>
<dbReference type="InterPro" id="IPR036770">
    <property type="entry name" value="Ankyrin_rpt-contain_sf"/>
</dbReference>
<dbReference type="AlphaFoldDB" id="A0A7S4SL51"/>
<proteinExistence type="predicted"/>
<dbReference type="PANTHER" id="PTHR24153:SF8">
    <property type="entry name" value="FORKED, ISOFORM F"/>
    <property type="match status" value="1"/>
</dbReference>
<organism evidence="3">
    <name type="scientific">Ditylum brightwellii</name>
    <dbReference type="NCBI Taxonomy" id="49249"/>
    <lineage>
        <taxon>Eukaryota</taxon>
        <taxon>Sar</taxon>
        <taxon>Stramenopiles</taxon>
        <taxon>Ochrophyta</taxon>
        <taxon>Bacillariophyta</taxon>
        <taxon>Mediophyceae</taxon>
        <taxon>Lithodesmiophycidae</taxon>
        <taxon>Lithodesmiales</taxon>
        <taxon>Lithodesmiaceae</taxon>
        <taxon>Ditylum</taxon>
    </lineage>
</organism>
<dbReference type="GO" id="GO:0005737">
    <property type="term" value="C:cytoplasm"/>
    <property type="evidence" value="ECO:0007669"/>
    <property type="project" value="TreeGrafter"/>
</dbReference>
<gene>
    <name evidence="3" type="ORF">DBRI00130_LOCUS37079</name>
</gene>
<dbReference type="EMBL" id="HBNS01048167">
    <property type="protein sequence ID" value="CAE4649137.1"/>
    <property type="molecule type" value="Transcribed_RNA"/>
</dbReference>
<name>A0A7S4SL51_9STRA</name>
<keyword evidence="1" id="KW-0677">Repeat</keyword>
<dbReference type="PANTHER" id="PTHR24153">
    <property type="entry name" value="ESPIN"/>
    <property type="match status" value="1"/>
</dbReference>
<dbReference type="InterPro" id="IPR052420">
    <property type="entry name" value="Espin/Espin-like"/>
</dbReference>
<dbReference type="Pfam" id="PF12796">
    <property type="entry name" value="Ank_2"/>
    <property type="match status" value="1"/>
</dbReference>
<evidence type="ECO:0000256" key="2">
    <source>
        <dbReference type="ARBA" id="ARBA00023043"/>
    </source>
</evidence>
<reference evidence="3" key="1">
    <citation type="submission" date="2021-01" db="EMBL/GenBank/DDBJ databases">
        <authorList>
            <person name="Corre E."/>
            <person name="Pelletier E."/>
            <person name="Niang G."/>
            <person name="Scheremetjew M."/>
            <person name="Finn R."/>
            <person name="Kale V."/>
            <person name="Holt S."/>
            <person name="Cochrane G."/>
            <person name="Meng A."/>
            <person name="Brown T."/>
            <person name="Cohen L."/>
        </authorList>
    </citation>
    <scope>NUCLEOTIDE SEQUENCE</scope>
    <source>
        <strain evidence="3">GSO104</strain>
    </source>
</reference>
<dbReference type="SUPFAM" id="SSF48403">
    <property type="entry name" value="Ankyrin repeat"/>
    <property type="match status" value="1"/>
</dbReference>
<dbReference type="GO" id="GO:0051015">
    <property type="term" value="F:actin filament binding"/>
    <property type="evidence" value="ECO:0007669"/>
    <property type="project" value="TreeGrafter"/>
</dbReference>
<evidence type="ECO:0000313" key="3">
    <source>
        <dbReference type="EMBL" id="CAE4649137.1"/>
    </source>
</evidence>
<dbReference type="InterPro" id="IPR002110">
    <property type="entry name" value="Ankyrin_rpt"/>
</dbReference>
<dbReference type="SMART" id="SM00248">
    <property type="entry name" value="ANK"/>
    <property type="match status" value="3"/>
</dbReference>
<dbReference type="Pfam" id="PF00023">
    <property type="entry name" value="Ank"/>
    <property type="match status" value="1"/>
</dbReference>
<dbReference type="Gene3D" id="1.25.40.20">
    <property type="entry name" value="Ankyrin repeat-containing domain"/>
    <property type="match status" value="1"/>
</dbReference>
<keyword evidence="2" id="KW-0040">ANK repeat</keyword>
<protein>
    <submittedName>
        <fullName evidence="3">Uncharacterized protein</fullName>
    </submittedName>
</protein>
<accession>A0A7S4SL51</accession>